<dbReference type="PROSITE" id="PS50893">
    <property type="entry name" value="ABC_TRANSPORTER_2"/>
    <property type="match status" value="2"/>
</dbReference>
<dbReference type="Pfam" id="PF12848">
    <property type="entry name" value="ABC_tran_Xtn"/>
    <property type="match status" value="1"/>
</dbReference>
<dbReference type="RefSeq" id="WP_328236162.1">
    <property type="nucleotide sequence ID" value="NZ_JAROAS010000003.1"/>
</dbReference>
<dbReference type="SUPFAM" id="SSF52540">
    <property type="entry name" value="P-loop containing nucleoside triphosphate hydrolases"/>
    <property type="match status" value="2"/>
</dbReference>
<keyword evidence="5" id="KW-1185">Reference proteome</keyword>
<dbReference type="InterPro" id="IPR003439">
    <property type="entry name" value="ABC_transporter-like_ATP-bd"/>
</dbReference>
<evidence type="ECO:0000259" key="3">
    <source>
        <dbReference type="PROSITE" id="PS50893"/>
    </source>
</evidence>
<protein>
    <submittedName>
        <fullName evidence="4">ABC-F family ATP-binding cassette domain-containing protein</fullName>
    </submittedName>
</protein>
<keyword evidence="2 4" id="KW-0067">ATP-binding</keyword>
<reference evidence="4 5" key="1">
    <citation type="submission" date="2023-03" db="EMBL/GenBank/DDBJ databases">
        <title>Bacillus Genome Sequencing.</title>
        <authorList>
            <person name="Dunlap C."/>
        </authorList>
    </citation>
    <scope>NUCLEOTIDE SEQUENCE [LARGE SCALE GENOMIC DNA]</scope>
    <source>
        <strain evidence="4 5">B-4107</strain>
    </source>
</reference>
<feature type="domain" description="ABC transporter" evidence="3">
    <location>
        <begin position="333"/>
        <end position="538"/>
    </location>
</feature>
<dbReference type="InterPro" id="IPR017871">
    <property type="entry name" value="ABC_transporter-like_CS"/>
</dbReference>
<name>A0ABU6NHI3_9BACI</name>
<dbReference type="CDD" id="cd03221">
    <property type="entry name" value="ABCF_EF-3"/>
    <property type="match status" value="2"/>
</dbReference>
<dbReference type="InterPro" id="IPR032781">
    <property type="entry name" value="ABC_tran_Xtn"/>
</dbReference>
<dbReference type="SMART" id="SM00382">
    <property type="entry name" value="AAA"/>
    <property type="match status" value="2"/>
</dbReference>
<dbReference type="InterPro" id="IPR027417">
    <property type="entry name" value="P-loop_NTPase"/>
</dbReference>
<dbReference type="PANTHER" id="PTHR42855">
    <property type="entry name" value="ABC TRANSPORTER ATP-BINDING SUBUNIT"/>
    <property type="match status" value="1"/>
</dbReference>
<sequence length="541" mass="61848">MIDFYGKNMGQNYAGNQIFEQVSLQLNAGERVGLVGRNGEGKSTLAKLIAGIEKPSAGEVGWRKGLTKALLNQAPDYKGLSVKDVLELPFSSLKELEKKLKGIEVNLSKPLSQKVLSQLLNEYAELQERYSNNGGYDYQSTIRKVLTGLGLQQYLDQQWEWLSGGERSKVELACLIVKKPDLIILDEPTNHLDLLAVDWLIHWLNQYDGSLVVISHDRFFLDQVITKVWEMDQGTVYDYKGNYTSFIHQREERLLKAFQHYENQQKKIKKMKETIKRLKEWANQANPPNAGMHRQAKSMEKALNRIQLIQKPVHGKKVDLTFTESHRSGRDVFQFKGVCFAYRDNVILKEAHFLARHQERIAITGPNGAGKSTIFELLRGKYSPQQGNVMEGASVSVGYLSQHIPELVNEKTVLEAYREYAAIDIGAARSKLAQFLFYGTDVYKKTKDLSGGERMRLRLAQLMEESHNVLLLDEPTNHLDIESREVLEEAIDQYVGTVITVSHDRYFLNKYFPITYWLQEGVLTRYEGSISYAQDVRARMS</sequence>
<dbReference type="PANTHER" id="PTHR42855:SF2">
    <property type="entry name" value="DRUG RESISTANCE ABC TRANSPORTER,ATP-BINDING PROTEIN"/>
    <property type="match status" value="1"/>
</dbReference>
<dbReference type="InterPro" id="IPR051309">
    <property type="entry name" value="ABCF_ATPase"/>
</dbReference>
<dbReference type="Gene3D" id="3.40.50.300">
    <property type="entry name" value="P-loop containing nucleotide triphosphate hydrolases"/>
    <property type="match status" value="2"/>
</dbReference>
<keyword evidence="1" id="KW-0547">Nucleotide-binding</keyword>
<evidence type="ECO:0000313" key="4">
    <source>
        <dbReference type="EMBL" id="MED4126863.1"/>
    </source>
</evidence>
<dbReference type="EMBL" id="JAROAS010000003">
    <property type="protein sequence ID" value="MED4126863.1"/>
    <property type="molecule type" value="Genomic_DNA"/>
</dbReference>
<dbReference type="Pfam" id="PF00005">
    <property type="entry name" value="ABC_tran"/>
    <property type="match status" value="2"/>
</dbReference>
<evidence type="ECO:0000256" key="2">
    <source>
        <dbReference type="ARBA" id="ARBA00022840"/>
    </source>
</evidence>
<dbReference type="Proteomes" id="UP001341820">
    <property type="component" value="Unassembled WGS sequence"/>
</dbReference>
<proteinExistence type="predicted"/>
<comment type="caution">
    <text evidence="4">The sequence shown here is derived from an EMBL/GenBank/DDBJ whole genome shotgun (WGS) entry which is preliminary data.</text>
</comment>
<evidence type="ECO:0000256" key="1">
    <source>
        <dbReference type="ARBA" id="ARBA00022741"/>
    </source>
</evidence>
<feature type="domain" description="ABC transporter" evidence="3">
    <location>
        <begin position="4"/>
        <end position="258"/>
    </location>
</feature>
<accession>A0ABU6NHI3</accession>
<dbReference type="InterPro" id="IPR003593">
    <property type="entry name" value="AAA+_ATPase"/>
</dbReference>
<dbReference type="NCBIfam" id="NF000355">
    <property type="entry name" value="ribo_prot_ABC_F"/>
    <property type="match status" value="1"/>
</dbReference>
<dbReference type="GO" id="GO:0005524">
    <property type="term" value="F:ATP binding"/>
    <property type="evidence" value="ECO:0007669"/>
    <property type="project" value="UniProtKB-KW"/>
</dbReference>
<dbReference type="PROSITE" id="PS00211">
    <property type="entry name" value="ABC_TRANSPORTER_1"/>
    <property type="match status" value="2"/>
</dbReference>
<evidence type="ECO:0000313" key="5">
    <source>
        <dbReference type="Proteomes" id="UP001341820"/>
    </source>
</evidence>
<organism evidence="4 5">
    <name type="scientific">Shouchella miscanthi</name>
    <dbReference type="NCBI Taxonomy" id="2598861"/>
    <lineage>
        <taxon>Bacteria</taxon>
        <taxon>Bacillati</taxon>
        <taxon>Bacillota</taxon>
        <taxon>Bacilli</taxon>
        <taxon>Bacillales</taxon>
        <taxon>Bacillaceae</taxon>
        <taxon>Shouchella</taxon>
    </lineage>
</organism>
<gene>
    <name evidence="4" type="ORF">P5F74_01825</name>
</gene>